<dbReference type="Pfam" id="PF00303">
    <property type="entry name" value="Thymidylat_synt"/>
    <property type="match status" value="1"/>
</dbReference>
<evidence type="ECO:0000313" key="4">
    <source>
        <dbReference type="EMBL" id="MUP03511.1"/>
    </source>
</evidence>
<dbReference type="CDD" id="cd00351">
    <property type="entry name" value="TS_Pyrimidine_HMase"/>
    <property type="match status" value="1"/>
</dbReference>
<gene>
    <name evidence="4" type="ORF">BBI04_001545</name>
</gene>
<dbReference type="EMBL" id="MBEV02000001">
    <property type="protein sequence ID" value="MUP03511.1"/>
    <property type="molecule type" value="Genomic_DNA"/>
</dbReference>
<comment type="caution">
    <text evidence="4">The sequence shown here is derived from an EMBL/GenBank/DDBJ whole genome shotgun (WGS) entry which is preliminary data.</text>
</comment>
<evidence type="ECO:0000313" key="5">
    <source>
        <dbReference type="Proteomes" id="UP000175993"/>
    </source>
</evidence>
<name>A0ABD6GB30_AGRVI</name>
<keyword evidence="1" id="KW-0489">Methyltransferase</keyword>
<dbReference type="Gene3D" id="3.30.572.10">
    <property type="entry name" value="Thymidylate synthase/dCMP hydroxymethylase domain"/>
    <property type="match status" value="1"/>
</dbReference>
<dbReference type="SUPFAM" id="SSF55831">
    <property type="entry name" value="Thymidylate synthase/dCMP hydroxymethylase"/>
    <property type="match status" value="1"/>
</dbReference>
<evidence type="ECO:0000259" key="3">
    <source>
        <dbReference type="Pfam" id="PF00303"/>
    </source>
</evidence>
<dbReference type="InterPro" id="IPR036926">
    <property type="entry name" value="Thymidate_synth/dCMP_Mease_sf"/>
</dbReference>
<evidence type="ECO:0000256" key="1">
    <source>
        <dbReference type="ARBA" id="ARBA00022603"/>
    </source>
</evidence>
<feature type="domain" description="Thymidylate synthase/dCMP hydroxymethylase" evidence="3">
    <location>
        <begin position="53"/>
        <end position="224"/>
    </location>
</feature>
<dbReference type="GO" id="GO:0032259">
    <property type="term" value="P:methylation"/>
    <property type="evidence" value="ECO:0007669"/>
    <property type="project" value="UniProtKB-KW"/>
</dbReference>
<dbReference type="Proteomes" id="UP000175993">
    <property type="component" value="Unassembled WGS sequence"/>
</dbReference>
<dbReference type="GO" id="GO:0008168">
    <property type="term" value="F:methyltransferase activity"/>
    <property type="evidence" value="ECO:0007669"/>
    <property type="project" value="UniProtKB-KW"/>
</dbReference>
<dbReference type="InterPro" id="IPR023451">
    <property type="entry name" value="Thymidate_synth/dCMP_Mease_dom"/>
</dbReference>
<dbReference type="PANTHER" id="PTHR11548:SF9">
    <property type="entry name" value="THYMIDYLATE SYNTHASE"/>
    <property type="match status" value="1"/>
</dbReference>
<sequence>MYFVRDTLDDLLGSVYRALLKSNNRVSPTKGPNREAVGVLLKLKNPRSRFSRTEQRATLFSCLGETLWYFSGSDRLDVIEYYIKSYRKFCKLSAEAISAEGAYGPRIFGKDQGQLKNIITLINNPDRHDTRQAVIQIFDKEDMGNNDVPCTCTIQFLARGKKLHVLVSMRSNDAYRGLPHDIFAFTMLQEFVARHTNHELGTYNHAVGSLHLYDKDEDAAKRYIAAGWPEKLDMPPMPKGDPSKAMDWLLEAERLIREGGHEIPSSEGVEPYWIDLARLLLIKKMSDQRDLRGIIMQKREMSSPVYDASIRGREIELQEAMGTQLVLPGFTGI</sequence>
<keyword evidence="2" id="KW-0808">Transferase</keyword>
<dbReference type="RefSeq" id="WP_070166653.1">
    <property type="nucleotide sequence ID" value="NZ_CP118259.1"/>
</dbReference>
<dbReference type="PANTHER" id="PTHR11548">
    <property type="entry name" value="THYMIDYLATE SYNTHASE 1"/>
    <property type="match status" value="1"/>
</dbReference>
<accession>A0ABD6GB30</accession>
<dbReference type="AlphaFoldDB" id="A0ABD6GB30"/>
<protein>
    <submittedName>
        <fullName evidence="4">Thymidylate synthase</fullName>
    </submittedName>
</protein>
<reference evidence="4 5" key="1">
    <citation type="submission" date="2019-11" db="EMBL/GenBank/DDBJ databases">
        <title>Whole-genome sequencing of Allorhizobium vitis.</title>
        <authorList>
            <person name="Gan H.M."/>
            <person name="Savka M.A."/>
        </authorList>
    </citation>
    <scope>NUCLEOTIDE SEQUENCE [LARGE SCALE GENOMIC DNA]</scope>
    <source>
        <strain evidence="4 5">AB4</strain>
    </source>
</reference>
<dbReference type="InterPro" id="IPR045097">
    <property type="entry name" value="Thymidate_synth/dCMP_Mease"/>
</dbReference>
<evidence type="ECO:0000256" key="2">
    <source>
        <dbReference type="ARBA" id="ARBA00022679"/>
    </source>
</evidence>
<proteinExistence type="predicted"/>
<organism evidence="4 5">
    <name type="scientific">Agrobacterium vitis</name>
    <name type="common">Rhizobium vitis</name>
    <dbReference type="NCBI Taxonomy" id="373"/>
    <lineage>
        <taxon>Bacteria</taxon>
        <taxon>Pseudomonadati</taxon>
        <taxon>Pseudomonadota</taxon>
        <taxon>Alphaproteobacteria</taxon>
        <taxon>Hyphomicrobiales</taxon>
        <taxon>Rhizobiaceae</taxon>
        <taxon>Rhizobium/Agrobacterium group</taxon>
        <taxon>Agrobacterium</taxon>
    </lineage>
</organism>